<proteinExistence type="predicted"/>
<feature type="transmembrane region" description="Helical" evidence="2">
    <location>
        <begin position="286"/>
        <end position="304"/>
    </location>
</feature>
<reference evidence="3 4" key="1">
    <citation type="journal article" date="2015" name="Genome Announc.">
        <title>Draft Genome Sequence and Gene Annotation of the Entomopathogenic Fungus Verticillium hemipterigenum.</title>
        <authorList>
            <person name="Horn F."/>
            <person name="Habel A."/>
            <person name="Scharf D.H."/>
            <person name="Dworschak J."/>
            <person name="Brakhage A.A."/>
            <person name="Guthke R."/>
            <person name="Hertweck C."/>
            <person name="Linde J."/>
        </authorList>
    </citation>
    <scope>NUCLEOTIDE SEQUENCE [LARGE SCALE GENOMIC DNA]</scope>
</reference>
<protein>
    <submittedName>
        <fullName evidence="3">Uncharacterized protein</fullName>
    </submittedName>
</protein>
<keyword evidence="4" id="KW-1185">Reference proteome</keyword>
<dbReference type="Pfam" id="PF10067">
    <property type="entry name" value="DUF2306"/>
    <property type="match status" value="1"/>
</dbReference>
<feature type="transmembrane region" description="Helical" evidence="2">
    <location>
        <begin position="381"/>
        <end position="405"/>
    </location>
</feature>
<feature type="region of interest" description="Disordered" evidence="1">
    <location>
        <begin position="1"/>
        <end position="37"/>
    </location>
</feature>
<dbReference type="OrthoDB" id="4430006at2759"/>
<dbReference type="HOGENOM" id="CLU_702035_0_0_1"/>
<evidence type="ECO:0000256" key="2">
    <source>
        <dbReference type="SAM" id="Phobius"/>
    </source>
</evidence>
<feature type="compositionally biased region" description="Polar residues" evidence="1">
    <location>
        <begin position="19"/>
        <end position="30"/>
    </location>
</feature>
<keyword evidence="2" id="KW-1133">Transmembrane helix</keyword>
<feature type="transmembrane region" description="Helical" evidence="2">
    <location>
        <begin position="357"/>
        <end position="375"/>
    </location>
</feature>
<evidence type="ECO:0000256" key="1">
    <source>
        <dbReference type="SAM" id="MobiDB-lite"/>
    </source>
</evidence>
<accession>A0A0A1TCI1</accession>
<name>A0A0A1TCI1_9HYPO</name>
<feature type="transmembrane region" description="Helical" evidence="2">
    <location>
        <begin position="316"/>
        <end position="336"/>
    </location>
</feature>
<organism evidence="3 4">
    <name type="scientific">[Torrubiella] hemipterigena</name>
    <dbReference type="NCBI Taxonomy" id="1531966"/>
    <lineage>
        <taxon>Eukaryota</taxon>
        <taxon>Fungi</taxon>
        <taxon>Dikarya</taxon>
        <taxon>Ascomycota</taxon>
        <taxon>Pezizomycotina</taxon>
        <taxon>Sordariomycetes</taxon>
        <taxon>Hypocreomycetidae</taxon>
        <taxon>Hypocreales</taxon>
        <taxon>Clavicipitaceae</taxon>
        <taxon>Clavicipitaceae incertae sedis</taxon>
        <taxon>'Torrubiella' clade</taxon>
    </lineage>
</organism>
<feature type="transmembrane region" description="Helical" evidence="2">
    <location>
        <begin position="181"/>
        <end position="205"/>
    </location>
</feature>
<feature type="transmembrane region" description="Helical" evidence="2">
    <location>
        <begin position="151"/>
        <end position="169"/>
    </location>
</feature>
<dbReference type="InterPro" id="IPR018750">
    <property type="entry name" value="DUF2306_membrane"/>
</dbReference>
<dbReference type="Proteomes" id="UP000039046">
    <property type="component" value="Unassembled WGS sequence"/>
</dbReference>
<feature type="transmembrane region" description="Helical" evidence="2">
    <location>
        <begin position="120"/>
        <end position="139"/>
    </location>
</feature>
<keyword evidence="2" id="KW-0812">Transmembrane</keyword>
<dbReference type="AlphaFoldDB" id="A0A0A1TCI1"/>
<feature type="transmembrane region" description="Helical" evidence="2">
    <location>
        <begin position="46"/>
        <end position="68"/>
    </location>
</feature>
<feature type="transmembrane region" description="Helical" evidence="2">
    <location>
        <begin position="217"/>
        <end position="239"/>
    </location>
</feature>
<feature type="transmembrane region" description="Helical" evidence="2">
    <location>
        <begin position="245"/>
        <end position="266"/>
    </location>
</feature>
<sequence>MATSTKTRQRKQNGHAASLTATKQTITKSPKPSAPKATEGRLWNKLLGILIAVIVLLYAPISATYFLVGPQIGHVGDKYYYKPLISWNFAYGNGSGHPGYPGSNYEALKRNASAMMPHSVLGTVAIVLGLIQFLPVFQFRYPAIHRNLGRLYGLCAMVISWSSASFLRDTIPKKDVFSGDVFALILSLLSFGNLVTMGLAVAMAWSGDIGSHREFMALNYSLMLSAPLLRVAWLILGITWGETKYIINLYSSYFAGPFLLTAPMFYLRRHYKRQANKTLMNIKLHLGITAASAASLVYVIPLMAKPEMWAYRRTEYFWFTIPQFVFQAVAFTWLAAASMQRGDDKANTAWRTYQNGLISAPIFAAPMYHFLRYVYNCPDEMMGLGVTVGAWTTGLVTSFVIYVLATSKFVNKPAAGKGLK</sequence>
<dbReference type="EMBL" id="CDHN01000007">
    <property type="protein sequence ID" value="CEJ94731.1"/>
    <property type="molecule type" value="Genomic_DNA"/>
</dbReference>
<evidence type="ECO:0000313" key="3">
    <source>
        <dbReference type="EMBL" id="CEJ94731.1"/>
    </source>
</evidence>
<gene>
    <name evidence="3" type="ORF">VHEMI10247</name>
</gene>
<evidence type="ECO:0000313" key="4">
    <source>
        <dbReference type="Proteomes" id="UP000039046"/>
    </source>
</evidence>
<keyword evidence="2" id="KW-0472">Membrane</keyword>